<feature type="domain" description="Anaphase-promoting complex subunit 5" evidence="3">
    <location>
        <begin position="225"/>
        <end position="299"/>
    </location>
</feature>
<dbReference type="AlphaFoldDB" id="A0A8J4VAJ7"/>
<organism evidence="4 5">
    <name type="scientific">Polysphondylium violaceum</name>
    <dbReference type="NCBI Taxonomy" id="133409"/>
    <lineage>
        <taxon>Eukaryota</taxon>
        <taxon>Amoebozoa</taxon>
        <taxon>Evosea</taxon>
        <taxon>Eumycetozoa</taxon>
        <taxon>Dictyostelia</taxon>
        <taxon>Dictyosteliales</taxon>
        <taxon>Dictyosteliaceae</taxon>
        <taxon>Polysphondylium</taxon>
    </lineage>
</organism>
<dbReference type="InterPro" id="IPR019734">
    <property type="entry name" value="TPR_rpt"/>
</dbReference>
<dbReference type="OrthoDB" id="626167at2759"/>
<name>A0A8J4VAJ7_9MYCE</name>
<evidence type="ECO:0000259" key="3">
    <source>
        <dbReference type="Pfam" id="PF12862"/>
    </source>
</evidence>
<evidence type="ECO:0000256" key="2">
    <source>
        <dbReference type="ARBA" id="ARBA00022803"/>
    </source>
</evidence>
<dbReference type="InterPro" id="IPR011990">
    <property type="entry name" value="TPR-like_helical_dom_sf"/>
</dbReference>
<dbReference type="PANTHER" id="PTHR45641:SF19">
    <property type="entry name" value="NEPHROCYSTIN-3"/>
    <property type="match status" value="1"/>
</dbReference>
<keyword evidence="5" id="KW-1185">Reference proteome</keyword>
<evidence type="ECO:0000313" key="5">
    <source>
        <dbReference type="Proteomes" id="UP000695562"/>
    </source>
</evidence>
<dbReference type="EMBL" id="AJWJ01000035">
    <property type="protein sequence ID" value="KAF2077219.1"/>
    <property type="molecule type" value="Genomic_DNA"/>
</dbReference>
<dbReference type="Gene3D" id="1.25.40.10">
    <property type="entry name" value="Tetratricopeptide repeat domain"/>
    <property type="match status" value="2"/>
</dbReference>
<comment type="caution">
    <text evidence="4">The sequence shown here is derived from an EMBL/GenBank/DDBJ whole genome shotgun (WGS) entry which is preliminary data.</text>
</comment>
<sequence>MISRFVPQTLKSLSKNIYSNCSRGSSSLLLNSNNKYNINQSYYISNLFTLNNQVNSNIQGIREFFFKNYSSEHTDYKFTQDDEVFQEIKDYKTYEKKGNYSAAKSILNRSLQMVESTVGKKHPITINVLFRMINLEIQIGELASAIRYCQMVLARIDNQLESEYILPTLNFLVLCYQYQGDYQMCFQTIDKLISIAREKKDWEVVVGTILNKAIIQALNCQDEAEQSFKEALDQFKQHLDIINHPLYETILGNYATHMHSLGEHDELAKQLYQQAMQLAEQHNNQSELVHILTNYCEFLYDSGCTLEQAENTINNAINKAEQLYGRNNSKVGSLLFILGRLHRDKNNQTFAEGFFNKCITIFEDYKNETLRKATLEKMENESKDAHYKYLPGKRELELRNNKEVDIDFGNVLWEYAQMMREQNRLKEAYNLEQRARHLNAIEDDQDFIPKDQEK</sequence>
<dbReference type="Proteomes" id="UP000695562">
    <property type="component" value="Unassembled WGS sequence"/>
</dbReference>
<feature type="domain" description="Anaphase-promoting complex subunit 5" evidence="3">
    <location>
        <begin position="159"/>
        <end position="204"/>
    </location>
</feature>
<gene>
    <name evidence="4" type="ORF">CYY_001473</name>
</gene>
<accession>A0A8J4VAJ7</accession>
<keyword evidence="2" id="KW-0802">TPR repeat</keyword>
<dbReference type="SMART" id="SM00028">
    <property type="entry name" value="TPR"/>
    <property type="match status" value="4"/>
</dbReference>
<proteinExistence type="predicted"/>
<protein>
    <recommendedName>
        <fullName evidence="3">Anaphase-promoting complex subunit 5 domain-containing protein</fullName>
    </recommendedName>
</protein>
<dbReference type="PANTHER" id="PTHR45641">
    <property type="entry name" value="TETRATRICOPEPTIDE REPEAT PROTEIN (AFU_ORTHOLOGUE AFUA_6G03870)"/>
    <property type="match status" value="1"/>
</dbReference>
<evidence type="ECO:0000313" key="4">
    <source>
        <dbReference type="EMBL" id="KAF2077219.1"/>
    </source>
</evidence>
<dbReference type="Pfam" id="PF12862">
    <property type="entry name" value="ANAPC5"/>
    <property type="match status" value="2"/>
</dbReference>
<dbReference type="InterPro" id="IPR026000">
    <property type="entry name" value="Apc5_dom"/>
</dbReference>
<evidence type="ECO:0000256" key="1">
    <source>
        <dbReference type="ARBA" id="ARBA00022737"/>
    </source>
</evidence>
<reference evidence="4" key="1">
    <citation type="submission" date="2020-01" db="EMBL/GenBank/DDBJ databases">
        <title>Development of genomics and gene disruption for Polysphondylium violaceum indicates a role for the polyketide synthase stlB in stalk morphogenesis.</title>
        <authorList>
            <person name="Narita B."/>
            <person name="Kawabe Y."/>
            <person name="Kin K."/>
            <person name="Saito T."/>
            <person name="Gibbs R."/>
            <person name="Kuspa A."/>
            <person name="Muzny D."/>
            <person name="Queller D."/>
            <person name="Richards S."/>
            <person name="Strassman J."/>
            <person name="Sucgang R."/>
            <person name="Worley K."/>
            <person name="Schaap P."/>
        </authorList>
    </citation>
    <scope>NUCLEOTIDE SEQUENCE</scope>
    <source>
        <strain evidence="4">QSvi11</strain>
    </source>
</reference>
<dbReference type="SUPFAM" id="SSF48452">
    <property type="entry name" value="TPR-like"/>
    <property type="match status" value="2"/>
</dbReference>
<keyword evidence="1" id="KW-0677">Repeat</keyword>